<dbReference type="Proteomes" id="UP000238356">
    <property type="component" value="Unassembled WGS sequence"/>
</dbReference>
<keyword evidence="2" id="KW-1003">Cell membrane</keyword>
<evidence type="ECO:0000256" key="6">
    <source>
        <dbReference type="SAM" id="MobiDB-lite"/>
    </source>
</evidence>
<dbReference type="GO" id="GO:0005886">
    <property type="term" value="C:plasma membrane"/>
    <property type="evidence" value="ECO:0007669"/>
    <property type="project" value="UniProtKB-SubCell"/>
</dbReference>
<feature type="compositionally biased region" description="Basic and acidic residues" evidence="6">
    <location>
        <begin position="352"/>
        <end position="363"/>
    </location>
</feature>
<name>A0A2S5ZUZ8_9NOCA</name>
<gene>
    <name evidence="8" type="ORF">C5F51_36005</name>
</gene>
<evidence type="ECO:0000256" key="4">
    <source>
        <dbReference type="ARBA" id="ARBA00022989"/>
    </source>
</evidence>
<dbReference type="AlphaFoldDB" id="A0A2S5ZUZ8"/>
<keyword evidence="3 7" id="KW-0812">Transmembrane</keyword>
<evidence type="ECO:0000256" key="5">
    <source>
        <dbReference type="ARBA" id="ARBA00023136"/>
    </source>
</evidence>
<protein>
    <submittedName>
        <fullName evidence="8">Cytochrome c oxidase assembly protein</fullName>
    </submittedName>
</protein>
<feature type="transmembrane region" description="Helical" evidence="7">
    <location>
        <begin position="128"/>
        <end position="149"/>
    </location>
</feature>
<feature type="transmembrane region" description="Helical" evidence="7">
    <location>
        <begin position="244"/>
        <end position="265"/>
    </location>
</feature>
<keyword evidence="5 7" id="KW-0472">Membrane</keyword>
<feature type="transmembrane region" description="Helical" evidence="7">
    <location>
        <begin position="169"/>
        <end position="188"/>
    </location>
</feature>
<feature type="region of interest" description="Disordered" evidence="6">
    <location>
        <begin position="318"/>
        <end position="363"/>
    </location>
</feature>
<evidence type="ECO:0000313" key="8">
    <source>
        <dbReference type="EMBL" id="PPJ18836.1"/>
    </source>
</evidence>
<dbReference type="EMBL" id="PSZD01000051">
    <property type="protein sequence ID" value="PPJ18836.1"/>
    <property type="molecule type" value="Genomic_DNA"/>
</dbReference>
<feature type="transmembrane region" description="Helical" evidence="7">
    <location>
        <begin position="200"/>
        <end position="224"/>
    </location>
</feature>
<comment type="subcellular location">
    <subcellularLocation>
        <location evidence="1">Cell membrane</location>
        <topology evidence="1">Multi-pass membrane protein</topology>
    </subcellularLocation>
</comment>
<comment type="caution">
    <text evidence="8">The sequence shown here is derived from an EMBL/GenBank/DDBJ whole genome shotgun (WGS) entry which is preliminary data.</text>
</comment>
<evidence type="ECO:0000256" key="7">
    <source>
        <dbReference type="SAM" id="Phobius"/>
    </source>
</evidence>
<evidence type="ECO:0000256" key="3">
    <source>
        <dbReference type="ARBA" id="ARBA00022692"/>
    </source>
</evidence>
<feature type="transmembrane region" description="Helical" evidence="7">
    <location>
        <begin position="53"/>
        <end position="71"/>
    </location>
</feature>
<evidence type="ECO:0000313" key="9">
    <source>
        <dbReference type="Proteomes" id="UP000238356"/>
    </source>
</evidence>
<organism evidence="8 9">
    <name type="scientific">Nocardia nova</name>
    <dbReference type="NCBI Taxonomy" id="37330"/>
    <lineage>
        <taxon>Bacteria</taxon>
        <taxon>Bacillati</taxon>
        <taxon>Actinomycetota</taxon>
        <taxon>Actinomycetes</taxon>
        <taxon>Mycobacteriales</taxon>
        <taxon>Nocardiaceae</taxon>
        <taxon>Nocardia</taxon>
    </lineage>
</organism>
<feature type="transmembrane region" description="Helical" evidence="7">
    <location>
        <begin position="83"/>
        <end position="104"/>
    </location>
</feature>
<evidence type="ECO:0000256" key="2">
    <source>
        <dbReference type="ARBA" id="ARBA00022475"/>
    </source>
</evidence>
<sequence length="363" mass="39606">MWRPTVTGIPAPTAATIFGTWTWSPVVDTLVVAAAAGYLFLTWRAARRRLRWPLLRTVCWLAALMLVIVAVDSALATYSHALFSVHMVVHLLLIMVIPALLVWAQPIRLLHDASGAATAIDRFRASRVFRILVSARFTVPLYSAVLLLTHLTGFQQAMSTHMWIHDSELALYLVTGYLLLLPLAGDELNVEPERPHGLRFVVLAICVGPDTLVGVTLMMSSTVLAPAYAGSRDWGPSALADQNLAGIIMWLGGDGLMMLIMITVAGQWIRVADRDTGLGPWLDGIRHRALLGTTTIDADVDHEQAALDAYNARLALLNGRPPRTRPSAPGHSVPRTAVAPRPEIEPTATPPRSDDSPDREEPQ</sequence>
<accession>A0A2S5ZUZ8</accession>
<reference evidence="8 9" key="1">
    <citation type="submission" date="2018-02" db="EMBL/GenBank/DDBJ databases">
        <title>8 Nocardia nova and 1 Nocardia cyriacigeorgica strain used for evolution to TMP-SMX.</title>
        <authorList>
            <person name="Mehta H."/>
            <person name="Weng J."/>
            <person name="Shamoo Y."/>
        </authorList>
    </citation>
    <scope>NUCLEOTIDE SEQUENCE [LARGE SCALE GENOMIC DNA]</scope>
    <source>
        <strain evidence="8 9">BAA2227</strain>
    </source>
</reference>
<keyword evidence="9" id="KW-1185">Reference proteome</keyword>
<proteinExistence type="predicted"/>
<evidence type="ECO:0000256" key="1">
    <source>
        <dbReference type="ARBA" id="ARBA00004651"/>
    </source>
</evidence>
<dbReference type="InterPro" id="IPR019108">
    <property type="entry name" value="Caa3_assmbl_CtaG-rel"/>
</dbReference>
<keyword evidence="4 7" id="KW-1133">Transmembrane helix</keyword>
<feature type="transmembrane region" description="Helical" evidence="7">
    <location>
        <begin position="20"/>
        <end position="41"/>
    </location>
</feature>
<dbReference type="Pfam" id="PF09678">
    <property type="entry name" value="Caa3_CtaG"/>
    <property type="match status" value="1"/>
</dbReference>